<gene>
    <name evidence="1" type="ORF">EV192_106562</name>
</gene>
<dbReference type="EMBL" id="SLWS01000006">
    <property type="protein sequence ID" value="TCO57085.1"/>
    <property type="molecule type" value="Genomic_DNA"/>
</dbReference>
<reference evidence="1 2" key="1">
    <citation type="submission" date="2019-03" db="EMBL/GenBank/DDBJ databases">
        <title>Genomic Encyclopedia of Type Strains, Phase IV (KMG-IV): sequencing the most valuable type-strain genomes for metagenomic binning, comparative biology and taxonomic classification.</title>
        <authorList>
            <person name="Goeker M."/>
        </authorList>
    </citation>
    <scope>NUCLEOTIDE SEQUENCE [LARGE SCALE GENOMIC DNA]</scope>
    <source>
        <strain evidence="1 2">DSM 45934</strain>
    </source>
</reference>
<accession>A0A4R2JSD2</accession>
<evidence type="ECO:0000313" key="1">
    <source>
        <dbReference type="EMBL" id="TCO57085.1"/>
    </source>
</evidence>
<dbReference type="OrthoDB" id="3699131at2"/>
<keyword evidence="2" id="KW-1185">Reference proteome</keyword>
<dbReference type="AlphaFoldDB" id="A0A4R2JSD2"/>
<dbReference type="Proteomes" id="UP000295680">
    <property type="component" value="Unassembled WGS sequence"/>
</dbReference>
<name>A0A4R2JSD2_9PSEU</name>
<dbReference type="Gene3D" id="1.10.287.1060">
    <property type="entry name" value="ESAT-6-like"/>
    <property type="match status" value="1"/>
</dbReference>
<dbReference type="RefSeq" id="WP_132120845.1">
    <property type="nucleotide sequence ID" value="NZ_SLWS01000006.1"/>
</dbReference>
<evidence type="ECO:0000313" key="2">
    <source>
        <dbReference type="Proteomes" id="UP000295680"/>
    </source>
</evidence>
<organism evidence="1 2">
    <name type="scientific">Actinocrispum wychmicini</name>
    <dbReference type="NCBI Taxonomy" id="1213861"/>
    <lineage>
        <taxon>Bacteria</taxon>
        <taxon>Bacillati</taxon>
        <taxon>Actinomycetota</taxon>
        <taxon>Actinomycetes</taxon>
        <taxon>Pseudonocardiales</taxon>
        <taxon>Pseudonocardiaceae</taxon>
        <taxon>Actinocrispum</taxon>
    </lineage>
</organism>
<dbReference type="GO" id="GO:0009306">
    <property type="term" value="P:protein secretion"/>
    <property type="evidence" value="ECO:0007669"/>
    <property type="project" value="InterPro"/>
</dbReference>
<sequence>MAPTQDELKVALEAMRSDAGVWTHASDEMQASATAAQNVVLTADQFGWAAEQQGVVGAYQQVQQRMAHLLTGAQTEFDKVATSLRTAADWYEQNEQHTSNVMNQTGR</sequence>
<comment type="caution">
    <text evidence="1">The sequence shown here is derived from an EMBL/GenBank/DDBJ whole genome shotgun (WGS) entry which is preliminary data.</text>
</comment>
<dbReference type="InterPro" id="IPR022536">
    <property type="entry name" value="EspC"/>
</dbReference>
<dbReference type="Pfam" id="PF10824">
    <property type="entry name" value="T7SS_ESX_EspC"/>
    <property type="match status" value="1"/>
</dbReference>
<proteinExistence type="predicted"/>
<protein>
    <submittedName>
        <fullName evidence="1">Excreted virulence factor EspC (Type VII ESX diderm)</fullName>
    </submittedName>
</protein>